<evidence type="ECO:0000313" key="3">
    <source>
        <dbReference type="Proteomes" id="UP000037151"/>
    </source>
</evidence>
<dbReference type="PATRIC" id="fig|42234.21.peg.1567"/>
<dbReference type="Proteomes" id="UP000037151">
    <property type="component" value="Unassembled WGS sequence"/>
</dbReference>
<evidence type="ECO:0000259" key="1">
    <source>
        <dbReference type="Pfam" id="PF00535"/>
    </source>
</evidence>
<comment type="caution">
    <text evidence="2">The sequence shown here is derived from an EMBL/GenBank/DDBJ whole genome shotgun (WGS) entry which is preliminary data.</text>
</comment>
<dbReference type="EMBL" id="JPPY01000044">
    <property type="protein sequence ID" value="KND38490.1"/>
    <property type="molecule type" value="Genomic_DNA"/>
</dbReference>
<gene>
    <name evidence="2" type="ORF">IQ63_07605</name>
</gene>
<sequence length="200" mass="22174">MSVVIPTHPPRASKLRRALASVCAQTLQPVAILVENDIDRTGSAATRNRALAHVTTEWVAFLDSDDQLLPHHLERLTMEALKTGADVVYPLPRVIGPDGRIVPRHHDWGGGPEFDPDYLRTNSHIPVNSLVRTELAVQVGGFVFHRDTTGAVNDDHGFYLRLLEAGAHFAHIHEETFLWHHHGYGSPGRDGNTSGQPSRW</sequence>
<dbReference type="AlphaFoldDB" id="A0A0L0KLM3"/>
<dbReference type="Pfam" id="PF00535">
    <property type="entry name" value="Glycos_transf_2"/>
    <property type="match status" value="1"/>
</dbReference>
<dbReference type="InterPro" id="IPR029044">
    <property type="entry name" value="Nucleotide-diphossugar_trans"/>
</dbReference>
<dbReference type="SUPFAM" id="SSF53448">
    <property type="entry name" value="Nucleotide-diphospho-sugar transferases"/>
    <property type="match status" value="1"/>
</dbReference>
<dbReference type="PANTHER" id="PTHR43685">
    <property type="entry name" value="GLYCOSYLTRANSFERASE"/>
    <property type="match status" value="1"/>
</dbReference>
<dbReference type="Gene3D" id="3.90.550.10">
    <property type="entry name" value="Spore Coat Polysaccharide Biosynthesis Protein SpsA, Chain A"/>
    <property type="match status" value="1"/>
</dbReference>
<evidence type="ECO:0000313" key="2">
    <source>
        <dbReference type="EMBL" id="KND38490.1"/>
    </source>
</evidence>
<dbReference type="InterPro" id="IPR001173">
    <property type="entry name" value="Glyco_trans_2-like"/>
</dbReference>
<organism evidence="2 3">
    <name type="scientific">Streptomyces acidiscabies</name>
    <dbReference type="NCBI Taxonomy" id="42234"/>
    <lineage>
        <taxon>Bacteria</taxon>
        <taxon>Bacillati</taxon>
        <taxon>Actinomycetota</taxon>
        <taxon>Actinomycetes</taxon>
        <taxon>Kitasatosporales</taxon>
        <taxon>Streptomycetaceae</taxon>
        <taxon>Streptomyces</taxon>
    </lineage>
</organism>
<protein>
    <recommendedName>
        <fullName evidence="1">Glycosyltransferase 2-like domain-containing protein</fullName>
    </recommendedName>
</protein>
<reference evidence="3" key="1">
    <citation type="submission" date="2014-07" db="EMBL/GenBank/DDBJ databases">
        <title>Genome sequencing of plant-pathogenic Streptomyces species.</title>
        <authorList>
            <person name="Harrison J."/>
            <person name="Sapp M."/>
            <person name="Thwaites R."/>
            <person name="Studholme D.J."/>
        </authorList>
    </citation>
    <scope>NUCLEOTIDE SEQUENCE [LARGE SCALE GENOMIC DNA]</scope>
    <source>
        <strain evidence="3">NCPPB 4445</strain>
    </source>
</reference>
<feature type="domain" description="Glycosyltransferase 2-like" evidence="1">
    <location>
        <begin position="39"/>
        <end position="113"/>
    </location>
</feature>
<proteinExistence type="predicted"/>
<accession>A0A0L0KLM3</accession>
<dbReference type="InterPro" id="IPR050834">
    <property type="entry name" value="Glycosyltransf_2"/>
</dbReference>
<name>A0A0L0KLM3_9ACTN</name>
<dbReference type="PANTHER" id="PTHR43685:SF2">
    <property type="entry name" value="GLYCOSYLTRANSFERASE 2-LIKE DOMAIN-CONTAINING PROTEIN"/>
    <property type="match status" value="1"/>
</dbReference>